<dbReference type="Gene3D" id="2.130.10.10">
    <property type="entry name" value="YVTN repeat-like/Quinoprotein amine dehydrogenase"/>
    <property type="match status" value="1"/>
</dbReference>
<dbReference type="OrthoDB" id="787524at2"/>
<evidence type="ECO:0000313" key="3">
    <source>
        <dbReference type="Proteomes" id="UP000282759"/>
    </source>
</evidence>
<evidence type="ECO:0008006" key="4">
    <source>
        <dbReference type="Google" id="ProtNLM"/>
    </source>
</evidence>
<dbReference type="InterPro" id="IPR001258">
    <property type="entry name" value="NHL_repeat"/>
</dbReference>
<evidence type="ECO:0000313" key="2">
    <source>
        <dbReference type="EMBL" id="RVU00667.1"/>
    </source>
</evidence>
<dbReference type="Proteomes" id="UP000282759">
    <property type="component" value="Unassembled WGS sequence"/>
</dbReference>
<dbReference type="SUPFAM" id="SSF63829">
    <property type="entry name" value="Calcium-dependent phosphotriesterase"/>
    <property type="match status" value="1"/>
</dbReference>
<organism evidence="2 3">
    <name type="scientific">Mucilaginibacter limnophilus</name>
    <dbReference type="NCBI Taxonomy" id="1932778"/>
    <lineage>
        <taxon>Bacteria</taxon>
        <taxon>Pseudomonadati</taxon>
        <taxon>Bacteroidota</taxon>
        <taxon>Sphingobacteriia</taxon>
        <taxon>Sphingobacteriales</taxon>
        <taxon>Sphingobacteriaceae</taxon>
        <taxon>Mucilaginibacter</taxon>
    </lineage>
</organism>
<dbReference type="PROSITE" id="PS51257">
    <property type="entry name" value="PROKAR_LIPOPROTEIN"/>
    <property type="match status" value="1"/>
</dbReference>
<dbReference type="AlphaFoldDB" id="A0A3S2VMD0"/>
<dbReference type="Pfam" id="PF01436">
    <property type="entry name" value="NHL"/>
    <property type="match status" value="1"/>
</dbReference>
<name>A0A3S2VMD0_9SPHI</name>
<reference evidence="2 3" key="1">
    <citation type="submission" date="2019-01" db="EMBL/GenBank/DDBJ databases">
        <authorList>
            <person name="Chen W.-M."/>
        </authorList>
    </citation>
    <scope>NUCLEOTIDE SEQUENCE [LARGE SCALE GENOMIC DNA]</scope>
    <source>
        <strain evidence="2 3">YBJ-36</strain>
    </source>
</reference>
<dbReference type="PANTHER" id="PTHR13833:SF71">
    <property type="entry name" value="NHL DOMAIN-CONTAINING PROTEIN"/>
    <property type="match status" value="1"/>
</dbReference>
<dbReference type="EMBL" id="SACK01000004">
    <property type="protein sequence ID" value="RVU00667.1"/>
    <property type="molecule type" value="Genomic_DNA"/>
</dbReference>
<dbReference type="Gene3D" id="2.120.10.30">
    <property type="entry name" value="TolB, C-terminal domain"/>
    <property type="match status" value="1"/>
</dbReference>
<dbReference type="InterPro" id="IPR011042">
    <property type="entry name" value="6-blade_b-propeller_TolB-like"/>
</dbReference>
<dbReference type="InterPro" id="IPR015943">
    <property type="entry name" value="WD40/YVTN_repeat-like_dom_sf"/>
</dbReference>
<keyword evidence="1" id="KW-0677">Repeat</keyword>
<dbReference type="PANTHER" id="PTHR13833">
    <property type="match status" value="1"/>
</dbReference>
<dbReference type="RefSeq" id="WP_127705052.1">
    <property type="nucleotide sequence ID" value="NZ_SACK01000004.1"/>
</dbReference>
<accession>A0A3S2VMD0</accession>
<protein>
    <recommendedName>
        <fullName evidence="4">SMP-30/Gluconolactonase/LRE-like region domain-containing protein</fullName>
    </recommendedName>
</protein>
<sequence length="329" mass="35903">MRTQFYLTIIIIFTLSACKKELSKQPISAEKETEETELLTADVPAAPYTVRTIAGIFEKTSSEPHVVNGPGPKAKFYKPHGISVDGDGSLYIADFFNGLIRKISIYNKVSTVELPPEYYQGGLLPEAAVKDPGGTIYIVSTGYGVRIYNKARGINIVSRIGNADSNLDIEKDSHSVMWFVNDNSLCKIVKREIFRNVVNFSDYLDPNETLRGIGVGPKGVKYVSTASKLFKVTSDGKITRLFPSYRFIFISGIAVTKDGSTLYIADGNAIKKIYQNNITTITGPLGAADGRDGVGINADVVAANLALSNSEKALFVTDTRNIIRKITLP</sequence>
<evidence type="ECO:0000256" key="1">
    <source>
        <dbReference type="ARBA" id="ARBA00022737"/>
    </source>
</evidence>
<gene>
    <name evidence="2" type="ORF">EOD41_11750</name>
</gene>
<comment type="caution">
    <text evidence="2">The sequence shown here is derived from an EMBL/GenBank/DDBJ whole genome shotgun (WGS) entry which is preliminary data.</text>
</comment>
<proteinExistence type="predicted"/>
<keyword evidence="3" id="KW-1185">Reference proteome</keyword>